<feature type="domain" description="EF-hand" evidence="3">
    <location>
        <begin position="120"/>
        <end position="150"/>
    </location>
</feature>
<evidence type="ECO:0000256" key="1">
    <source>
        <dbReference type="ARBA" id="ARBA00022737"/>
    </source>
</evidence>
<dbReference type="PANTHER" id="PTHR23048:SF0">
    <property type="entry name" value="CALMODULIN LIKE 3"/>
    <property type="match status" value="1"/>
</dbReference>
<dbReference type="SMART" id="SM00054">
    <property type="entry name" value="EFh"/>
    <property type="match status" value="4"/>
</dbReference>
<dbReference type="Proteomes" id="UP001158576">
    <property type="component" value="Chromosome 1"/>
</dbReference>
<evidence type="ECO:0000259" key="3">
    <source>
        <dbReference type="PROSITE" id="PS50222"/>
    </source>
</evidence>
<organism evidence="4 5">
    <name type="scientific">Oikopleura dioica</name>
    <name type="common">Tunicate</name>
    <dbReference type="NCBI Taxonomy" id="34765"/>
    <lineage>
        <taxon>Eukaryota</taxon>
        <taxon>Metazoa</taxon>
        <taxon>Chordata</taxon>
        <taxon>Tunicata</taxon>
        <taxon>Appendicularia</taxon>
        <taxon>Copelata</taxon>
        <taxon>Oikopleuridae</taxon>
        <taxon>Oikopleura</taxon>
    </lineage>
</organism>
<dbReference type="SUPFAM" id="SSF47473">
    <property type="entry name" value="EF-hand"/>
    <property type="match status" value="1"/>
</dbReference>
<keyword evidence="1" id="KW-0677">Repeat</keyword>
<dbReference type="PANTHER" id="PTHR23048">
    <property type="entry name" value="MYOSIN LIGHT CHAIN 1, 3"/>
    <property type="match status" value="1"/>
</dbReference>
<evidence type="ECO:0000256" key="2">
    <source>
        <dbReference type="ARBA" id="ARBA00022837"/>
    </source>
</evidence>
<dbReference type="Pfam" id="PF13499">
    <property type="entry name" value="EF-hand_7"/>
    <property type="match status" value="2"/>
</dbReference>
<dbReference type="Gene3D" id="1.10.238.10">
    <property type="entry name" value="EF-hand"/>
    <property type="match status" value="2"/>
</dbReference>
<dbReference type="EMBL" id="OU015566">
    <property type="protein sequence ID" value="CAG5106493.1"/>
    <property type="molecule type" value="Genomic_DNA"/>
</dbReference>
<dbReference type="PROSITE" id="PS00018">
    <property type="entry name" value="EF_HAND_1"/>
    <property type="match status" value="4"/>
</dbReference>
<gene>
    <name evidence="4" type="ORF">OKIOD_LOCUS11634</name>
</gene>
<feature type="domain" description="EF-hand" evidence="3">
    <location>
        <begin position="11"/>
        <end position="46"/>
    </location>
</feature>
<proteinExistence type="predicted"/>
<protein>
    <submittedName>
        <fullName evidence="4">Oidioi.mRNA.OKI2018_I69.chr1.g2869.t1.cds</fullName>
    </submittedName>
</protein>
<dbReference type="InterPro" id="IPR011992">
    <property type="entry name" value="EF-hand-dom_pair"/>
</dbReference>
<dbReference type="InterPro" id="IPR050230">
    <property type="entry name" value="CALM/Myosin/TropC-like"/>
</dbReference>
<name>A0ABN7SYU5_OIKDI</name>
<reference evidence="4 5" key="1">
    <citation type="submission" date="2021-04" db="EMBL/GenBank/DDBJ databases">
        <authorList>
            <person name="Bliznina A."/>
        </authorList>
    </citation>
    <scope>NUCLEOTIDE SEQUENCE [LARGE SCALE GENOMIC DNA]</scope>
</reference>
<keyword evidence="2" id="KW-0106">Calcium</keyword>
<evidence type="ECO:0000313" key="4">
    <source>
        <dbReference type="EMBL" id="CAG5106493.1"/>
    </source>
</evidence>
<dbReference type="CDD" id="cd00051">
    <property type="entry name" value="EFh"/>
    <property type="match status" value="1"/>
</dbReference>
<feature type="domain" description="EF-hand" evidence="3">
    <location>
        <begin position="84"/>
        <end position="119"/>
    </location>
</feature>
<dbReference type="PROSITE" id="PS50222">
    <property type="entry name" value="EF_HAND_2"/>
    <property type="match status" value="4"/>
</dbReference>
<feature type="domain" description="EF-hand" evidence="3">
    <location>
        <begin position="47"/>
        <end position="82"/>
    </location>
</feature>
<dbReference type="InterPro" id="IPR002048">
    <property type="entry name" value="EF_hand_dom"/>
</dbReference>
<keyword evidence="5" id="KW-1185">Reference proteome</keyword>
<sequence length="150" mass="17242">MSIDIQKLGEEKLKHYQETFKKYDKNEDGTVTTAELATVLKESKKDLSNQQIEDAVQKYDADGNGIIDFFEFIKLMANFNRDEEGEEAIRAVFRVFDKDGNGFISTKELREILKELGDDVSDKEIIEMIRNVDIDGDGKVNYDEFVQMLA</sequence>
<dbReference type="InterPro" id="IPR018247">
    <property type="entry name" value="EF_Hand_1_Ca_BS"/>
</dbReference>
<evidence type="ECO:0000313" key="5">
    <source>
        <dbReference type="Proteomes" id="UP001158576"/>
    </source>
</evidence>
<accession>A0ABN7SYU5</accession>